<protein>
    <submittedName>
        <fullName evidence="2">Uncharacterized protein</fullName>
    </submittedName>
</protein>
<dbReference type="EMBL" id="CAJNOE010000216">
    <property type="protein sequence ID" value="CAF1057012.1"/>
    <property type="molecule type" value="Genomic_DNA"/>
</dbReference>
<dbReference type="InterPro" id="IPR008967">
    <property type="entry name" value="p53-like_TF_DNA-bd_sf"/>
</dbReference>
<proteinExistence type="predicted"/>
<evidence type="ECO:0000313" key="4">
    <source>
        <dbReference type="EMBL" id="CAF4142325.1"/>
    </source>
</evidence>
<feature type="region of interest" description="Disordered" evidence="1">
    <location>
        <begin position="88"/>
        <end position="112"/>
    </location>
</feature>
<dbReference type="AlphaFoldDB" id="A0A814KWU1"/>
<comment type="caution">
    <text evidence="2">The sequence shown here is derived from an EMBL/GenBank/DDBJ whole genome shotgun (WGS) entry which is preliminary data.</text>
</comment>
<evidence type="ECO:0000256" key="1">
    <source>
        <dbReference type="SAM" id="MobiDB-lite"/>
    </source>
</evidence>
<feature type="region of interest" description="Disordered" evidence="1">
    <location>
        <begin position="352"/>
        <end position="384"/>
    </location>
</feature>
<feature type="compositionally biased region" description="Low complexity" evidence="1">
    <location>
        <begin position="97"/>
        <end position="107"/>
    </location>
</feature>
<feature type="compositionally biased region" description="Low complexity" evidence="1">
    <location>
        <begin position="357"/>
        <end position="376"/>
    </location>
</feature>
<reference evidence="2" key="1">
    <citation type="submission" date="2021-02" db="EMBL/GenBank/DDBJ databases">
        <authorList>
            <person name="Nowell W R."/>
        </authorList>
    </citation>
    <scope>NUCLEOTIDE SEQUENCE</scope>
</reference>
<gene>
    <name evidence="2" type="ORF">IZO911_LOCUS20658</name>
    <name evidence="4" type="ORF">KXQ929_LOCUS36775</name>
    <name evidence="3" type="ORF">OXD698_LOCUS27842</name>
</gene>
<dbReference type="EMBL" id="CAJOBB010005841">
    <property type="protein sequence ID" value="CAF4142325.1"/>
    <property type="molecule type" value="Genomic_DNA"/>
</dbReference>
<dbReference type="SUPFAM" id="SSF49417">
    <property type="entry name" value="p53-like transcription factors"/>
    <property type="match status" value="1"/>
</dbReference>
<name>A0A814KWU1_9BILA</name>
<dbReference type="Proteomes" id="UP000663844">
    <property type="component" value="Unassembled WGS sequence"/>
</dbReference>
<evidence type="ECO:0000313" key="5">
    <source>
        <dbReference type="Proteomes" id="UP000663860"/>
    </source>
</evidence>
<evidence type="ECO:0000313" key="2">
    <source>
        <dbReference type="EMBL" id="CAF1057012.1"/>
    </source>
</evidence>
<dbReference type="Proteomes" id="UP000663860">
    <property type="component" value="Unassembled WGS sequence"/>
</dbReference>
<organism evidence="2 5">
    <name type="scientific">Adineta steineri</name>
    <dbReference type="NCBI Taxonomy" id="433720"/>
    <lineage>
        <taxon>Eukaryota</taxon>
        <taxon>Metazoa</taxon>
        <taxon>Spiralia</taxon>
        <taxon>Gnathifera</taxon>
        <taxon>Rotifera</taxon>
        <taxon>Eurotatoria</taxon>
        <taxon>Bdelloidea</taxon>
        <taxon>Adinetida</taxon>
        <taxon>Adinetidae</taxon>
        <taxon>Adineta</taxon>
    </lineage>
</organism>
<dbReference type="Proteomes" id="UP000663868">
    <property type="component" value="Unassembled WGS sequence"/>
</dbReference>
<sequence>MTEIDDFFLSINVDDPPELITAISNDDASLDRMMYDYLGDISDNQLFSPLVWNSNSNNLNDADEDTTDPTISNHQQLIKLGPIRSTLPTNGIPVPNQQQVKDQQSNQLDSTKSEIPRKWHSRKSYIEVSLLTIDNQPHPYTIKNKESDKSSLVVKQNESNTIYYDVTNDDLVKGYKSYKIEFVKCKQDGKIITKEKIKQRQLNESKLRFTRFYRTDNGSYVPDTTTIIYSDQMKEDYGPFCVKDVFPLYGPLRSHQKVCIETKGPPSQDFKNSFLINIIINDMNWSYQIEEFNKNGNIVTFYMPVPPNLPMNHIEATINIGYEQNVIYQANYLYISGLDEVLASKTSNESDERAAVNFSSSNNSSTSSSMEMNSGNRSRKRTRI</sequence>
<accession>A0A814KWU1</accession>
<dbReference type="GO" id="GO:0003700">
    <property type="term" value="F:DNA-binding transcription factor activity"/>
    <property type="evidence" value="ECO:0007669"/>
    <property type="project" value="InterPro"/>
</dbReference>
<evidence type="ECO:0000313" key="3">
    <source>
        <dbReference type="EMBL" id="CAF3971323.1"/>
    </source>
</evidence>
<dbReference type="EMBL" id="CAJOAZ010002927">
    <property type="protein sequence ID" value="CAF3971323.1"/>
    <property type="molecule type" value="Genomic_DNA"/>
</dbReference>